<sequence>MQIEKPSEAELERLRRGELPDGNMWWSWWGGFRNFGDWIGPYLYRKRTGTDPRFCAPGHVPEGITVHFTCGSIIQKIRRKNRAEIWGSGIKTPDDFFMRPKAVHAVRGPLTQQVIARRGFDVPDVMGDPGLCLPHFYRPADPVKTHRLAIVPHFYDLPFWQRNMGLLPDDVRIIDLRQPVEQVVDHIAASEAVLSSSLHGIIESHAYGVPCGWLASFSAELMENDFKFQDYFRSVGMEGMTRIKIRLPFDSADYRQDLSLPDADLTAIGDRLLAVCPF</sequence>
<evidence type="ECO:0000313" key="2">
    <source>
        <dbReference type="EMBL" id="WCR10583.1"/>
    </source>
</evidence>
<evidence type="ECO:0000313" key="3">
    <source>
        <dbReference type="Proteomes" id="UP001218412"/>
    </source>
</evidence>
<accession>A0ABY7SVT2</accession>
<dbReference type="Pfam" id="PF04230">
    <property type="entry name" value="PS_pyruv_trans"/>
    <property type="match status" value="1"/>
</dbReference>
<dbReference type="GO" id="GO:0016740">
    <property type="term" value="F:transferase activity"/>
    <property type="evidence" value="ECO:0007669"/>
    <property type="project" value="UniProtKB-KW"/>
</dbReference>
<name>A0ABY7SVT2_9RHOB</name>
<reference evidence="2 3" key="1">
    <citation type="submission" date="2021-01" db="EMBL/GenBank/DDBJ databases">
        <title>Biogeographic distribution of Paracoccus.</title>
        <authorList>
            <person name="Hollensteiner J."/>
            <person name="Leineberger J."/>
            <person name="Brinkhoff T."/>
            <person name="Daniel R."/>
        </authorList>
    </citation>
    <scope>NUCLEOTIDE SEQUENCE [LARGE SCALE GENOMIC DNA]</scope>
    <source>
        <strain evidence="2 3">LMG25392</strain>
    </source>
</reference>
<feature type="domain" description="Polysaccharide pyruvyl transferase" evidence="1">
    <location>
        <begin position="96"/>
        <end position="215"/>
    </location>
</feature>
<keyword evidence="3" id="KW-1185">Reference proteome</keyword>
<dbReference type="Proteomes" id="UP001218412">
    <property type="component" value="Chromosome"/>
</dbReference>
<keyword evidence="2" id="KW-0808">Transferase</keyword>
<dbReference type="EMBL" id="CP067134">
    <property type="protein sequence ID" value="WCR10583.1"/>
    <property type="molecule type" value="Genomic_DNA"/>
</dbReference>
<proteinExistence type="predicted"/>
<dbReference type="RefSeq" id="WP_272858644.1">
    <property type="nucleotide sequence ID" value="NZ_CP067134.1"/>
</dbReference>
<organism evidence="2 3">
    <name type="scientific">Paracoccus stylophorae</name>
    <dbReference type="NCBI Taxonomy" id="659350"/>
    <lineage>
        <taxon>Bacteria</taxon>
        <taxon>Pseudomonadati</taxon>
        <taxon>Pseudomonadota</taxon>
        <taxon>Alphaproteobacteria</taxon>
        <taxon>Rhodobacterales</taxon>
        <taxon>Paracoccaceae</taxon>
        <taxon>Paracoccus</taxon>
    </lineage>
</organism>
<evidence type="ECO:0000259" key="1">
    <source>
        <dbReference type="Pfam" id="PF04230"/>
    </source>
</evidence>
<gene>
    <name evidence="2" type="ORF">JHW45_16295</name>
</gene>
<protein>
    <submittedName>
        <fullName evidence="2">Polysaccharide pyruvyl transferase family protein</fullName>
    </submittedName>
</protein>
<dbReference type="InterPro" id="IPR007345">
    <property type="entry name" value="Polysacch_pyruvyl_Trfase"/>
</dbReference>